<organism evidence="1 2">
    <name type="scientific">Chloroflexus aurantiacus (strain ATCC 29366 / DSM 635 / J-10-fl)</name>
    <dbReference type="NCBI Taxonomy" id="324602"/>
    <lineage>
        <taxon>Bacteria</taxon>
        <taxon>Bacillati</taxon>
        <taxon>Chloroflexota</taxon>
        <taxon>Chloroflexia</taxon>
        <taxon>Chloroflexales</taxon>
        <taxon>Chloroflexineae</taxon>
        <taxon>Chloroflexaceae</taxon>
        <taxon>Chloroflexus</taxon>
    </lineage>
</organism>
<evidence type="ECO:0008006" key="3">
    <source>
        <dbReference type="Google" id="ProtNLM"/>
    </source>
</evidence>
<keyword evidence="2" id="KW-1185">Reference proteome</keyword>
<sequence>MVIPRLFWFVMVLSALIISPFQGTPIVAAQSATIDRPASARVNDTSVTEPAAAPAPITVTQSGVSVSILASPARLRGGQDLIYTVSYSNNSGTTLSNARIKITWNFWITSRPNTLNADKYQQYCRDQGVNACAPLEVSGPAVTRSATSHYNSTTAVGGYTYDIGNLTNGTSGSFTIALRVPENVYPVYGKDPRRPSASAEFFVGSESTARAIANASALVEGPLFELRKERTASGLTRASFRPKPASIVCA</sequence>
<dbReference type="KEGG" id="cau:Caur_1755"/>
<dbReference type="HOGENOM" id="CLU_1109865_0_0_0"/>
<name>A9WCI1_CHLAA</name>
<reference evidence="2" key="1">
    <citation type="journal article" date="2011" name="BMC Genomics">
        <title>Complete genome sequence of the filamentous anoxygenic phototrophic bacterium Chloroflexus aurantiacus.</title>
        <authorList>
            <person name="Tang K.H."/>
            <person name="Barry K."/>
            <person name="Chertkov O."/>
            <person name="Dalin E."/>
            <person name="Han C.S."/>
            <person name="Hauser L.J."/>
            <person name="Honchak B.M."/>
            <person name="Karbach L.E."/>
            <person name="Land M.L."/>
            <person name="Lapidus A."/>
            <person name="Larimer F.W."/>
            <person name="Mikhailova N."/>
            <person name="Pitluck S."/>
            <person name="Pierson B.K."/>
            <person name="Blankenship R.E."/>
        </authorList>
    </citation>
    <scope>NUCLEOTIDE SEQUENCE [LARGE SCALE GENOMIC DNA]</scope>
    <source>
        <strain evidence="2">ATCC 29366 / DSM 635 / J-10-fl</strain>
    </source>
</reference>
<dbReference type="Proteomes" id="UP000002008">
    <property type="component" value="Chromosome"/>
</dbReference>
<evidence type="ECO:0000313" key="2">
    <source>
        <dbReference type="Proteomes" id="UP000002008"/>
    </source>
</evidence>
<dbReference type="STRING" id="324602.Caur_1755"/>
<evidence type="ECO:0000313" key="1">
    <source>
        <dbReference type="EMBL" id="ABY34972.1"/>
    </source>
</evidence>
<dbReference type="RefSeq" id="WP_012257626.1">
    <property type="nucleotide sequence ID" value="NC_010175.1"/>
</dbReference>
<proteinExistence type="predicted"/>
<protein>
    <recommendedName>
        <fullName evidence="3">DUF11 domain-containing protein</fullName>
    </recommendedName>
</protein>
<accession>A9WCI1</accession>
<gene>
    <name evidence="1" type="ordered locus">Caur_1755</name>
</gene>
<dbReference type="PATRIC" id="fig|324602.8.peg.2002"/>
<dbReference type="InParanoid" id="A9WCI1"/>
<dbReference type="AlphaFoldDB" id="A9WCI1"/>
<dbReference type="EnsemblBacteria" id="ABY34972">
    <property type="protein sequence ID" value="ABY34972"/>
    <property type="gene ID" value="Caur_1755"/>
</dbReference>
<dbReference type="EMBL" id="CP000909">
    <property type="protein sequence ID" value="ABY34972.1"/>
    <property type="molecule type" value="Genomic_DNA"/>
</dbReference>